<proteinExistence type="predicted"/>
<reference evidence="3" key="1">
    <citation type="submission" date="2019-04" db="EMBL/GenBank/DDBJ databases">
        <title>Friends and foes A comparative genomics studyof 23 Aspergillus species from section Flavi.</title>
        <authorList>
            <consortium name="DOE Joint Genome Institute"/>
            <person name="Kjaerbolling I."/>
            <person name="Vesth T."/>
            <person name="Frisvad J.C."/>
            <person name="Nybo J.L."/>
            <person name="Theobald S."/>
            <person name="Kildgaard S."/>
            <person name="Isbrandt T."/>
            <person name="Kuo A."/>
            <person name="Sato A."/>
            <person name="Lyhne E.K."/>
            <person name="Kogle M.E."/>
            <person name="Wiebenga A."/>
            <person name="Kun R.S."/>
            <person name="Lubbers R.J."/>
            <person name="Makela M.R."/>
            <person name="Barry K."/>
            <person name="Chovatia M."/>
            <person name="Clum A."/>
            <person name="Daum C."/>
            <person name="Haridas S."/>
            <person name="He G."/>
            <person name="LaButti K."/>
            <person name="Lipzen A."/>
            <person name="Mondo S."/>
            <person name="Riley R."/>
            <person name="Salamov A."/>
            <person name="Simmons B.A."/>
            <person name="Magnuson J.K."/>
            <person name="Henrissat B."/>
            <person name="Mortensen U.H."/>
            <person name="Larsen T.O."/>
            <person name="Devries R.P."/>
            <person name="Grigoriev I.V."/>
            <person name="Machida M."/>
            <person name="Baker S.E."/>
            <person name="Andersen M.R."/>
        </authorList>
    </citation>
    <scope>NUCLEOTIDE SEQUENCE [LARGE SCALE GENOMIC DNA]</scope>
    <source>
        <strain evidence="3">IBT 14317</strain>
    </source>
</reference>
<keyword evidence="1" id="KW-0479">Metal-binding</keyword>
<gene>
    <name evidence="3" type="ORF">BDV23DRAFT_62331</name>
</gene>
<accession>A0A5N7CCN9</accession>
<evidence type="ECO:0000256" key="1">
    <source>
        <dbReference type="PROSITE-ProRule" id="PRU00042"/>
    </source>
</evidence>
<protein>
    <recommendedName>
        <fullName evidence="2">C2H2-type domain-containing protein</fullName>
    </recommendedName>
</protein>
<dbReference type="SMART" id="SM00355">
    <property type="entry name" value="ZnF_C2H2"/>
    <property type="match status" value="2"/>
</dbReference>
<evidence type="ECO:0000313" key="3">
    <source>
        <dbReference type="EMBL" id="KAE8391926.1"/>
    </source>
</evidence>
<dbReference type="InterPro" id="IPR036236">
    <property type="entry name" value="Znf_C2H2_sf"/>
</dbReference>
<dbReference type="Gene3D" id="3.30.160.60">
    <property type="entry name" value="Classic Zinc Finger"/>
    <property type="match status" value="2"/>
</dbReference>
<dbReference type="Proteomes" id="UP000326877">
    <property type="component" value="Unassembled WGS sequence"/>
</dbReference>
<feature type="domain" description="C2H2-type" evidence="2">
    <location>
        <begin position="205"/>
        <end position="235"/>
    </location>
</feature>
<name>A0A5N7CCN9_PETAA</name>
<dbReference type="SUPFAM" id="SSF57667">
    <property type="entry name" value="beta-beta-alpha zinc fingers"/>
    <property type="match status" value="1"/>
</dbReference>
<dbReference type="Pfam" id="PF00096">
    <property type="entry name" value="zf-C2H2"/>
    <property type="match status" value="1"/>
</dbReference>
<dbReference type="PROSITE" id="PS00028">
    <property type="entry name" value="ZINC_FINGER_C2H2_1"/>
    <property type="match status" value="1"/>
</dbReference>
<keyword evidence="1" id="KW-0863">Zinc-finger</keyword>
<dbReference type="AlphaFoldDB" id="A0A5N7CCN9"/>
<dbReference type="InterPro" id="IPR013087">
    <property type="entry name" value="Znf_C2H2_type"/>
</dbReference>
<keyword evidence="1" id="KW-0862">Zinc</keyword>
<dbReference type="PROSITE" id="PS50157">
    <property type="entry name" value="ZINC_FINGER_C2H2_2"/>
    <property type="match status" value="1"/>
</dbReference>
<dbReference type="GO" id="GO:0008270">
    <property type="term" value="F:zinc ion binding"/>
    <property type="evidence" value="ECO:0007669"/>
    <property type="project" value="UniProtKB-KW"/>
</dbReference>
<organism evidence="3">
    <name type="scientific">Petromyces alliaceus</name>
    <name type="common">Aspergillus alliaceus</name>
    <dbReference type="NCBI Taxonomy" id="209559"/>
    <lineage>
        <taxon>Eukaryota</taxon>
        <taxon>Fungi</taxon>
        <taxon>Dikarya</taxon>
        <taxon>Ascomycota</taxon>
        <taxon>Pezizomycotina</taxon>
        <taxon>Eurotiomycetes</taxon>
        <taxon>Eurotiomycetidae</taxon>
        <taxon>Eurotiales</taxon>
        <taxon>Aspergillaceae</taxon>
        <taxon>Aspergillus</taxon>
        <taxon>Aspergillus subgen. Circumdati</taxon>
    </lineage>
</organism>
<sequence>MSTPDGSLIFPPADLISFPDSNSRHSESCLTSYTGLPLLDQDLDLQSSSMSYTSVGDVLTQPTSTSTPSIERSHIAHIPQARCPNRWHASCGHSEFHCVLEPCRYHVALCHERSSVPVQTYDASLGDWDRSEVYLNSSIYERTTTTPHNHLTARREDNKESFDDRITESTVLICKWQGCSSSNVFNRAGDLIRHIRYAHVMPLSFKCGIDGCRRSFNRKDNMKQHILTMHRKNANGLE</sequence>
<evidence type="ECO:0000259" key="2">
    <source>
        <dbReference type="PROSITE" id="PS50157"/>
    </source>
</evidence>
<dbReference type="EMBL" id="ML735241">
    <property type="protein sequence ID" value="KAE8391926.1"/>
    <property type="molecule type" value="Genomic_DNA"/>
</dbReference>
<dbReference type="OrthoDB" id="2687452at2759"/>